<organism evidence="8 9">
    <name type="scientific">Falsarthrobacter nasiphocae</name>
    <dbReference type="NCBI Taxonomy" id="189863"/>
    <lineage>
        <taxon>Bacteria</taxon>
        <taxon>Bacillati</taxon>
        <taxon>Actinomycetota</taxon>
        <taxon>Actinomycetes</taxon>
        <taxon>Micrococcales</taxon>
        <taxon>Micrococcaceae</taxon>
        <taxon>Falsarthrobacter</taxon>
    </lineage>
</organism>
<keyword evidence="4" id="KW-0288">FMN</keyword>
<protein>
    <submittedName>
        <fullName evidence="8">Pyridoxamine 5'-phosphate oxidase</fullName>
        <ecNumber evidence="8">1.4.3.5</ecNumber>
    </submittedName>
</protein>
<evidence type="ECO:0000313" key="8">
    <source>
        <dbReference type="EMBL" id="MDR6892713.1"/>
    </source>
</evidence>
<comment type="caution">
    <text evidence="8">The sequence shown here is derived from an EMBL/GenBank/DDBJ whole genome shotgun (WGS) entry which is preliminary data.</text>
</comment>
<dbReference type="RefSeq" id="WP_309852165.1">
    <property type="nucleotide sequence ID" value="NZ_BAAAIU010000043.1"/>
</dbReference>
<dbReference type="Gene3D" id="2.30.110.10">
    <property type="entry name" value="Electron Transport, Fmn-binding Protein, Chain A"/>
    <property type="match status" value="2"/>
</dbReference>
<dbReference type="GO" id="GO:0008615">
    <property type="term" value="P:pyridoxine biosynthetic process"/>
    <property type="evidence" value="ECO:0007669"/>
    <property type="project" value="InterPro"/>
</dbReference>
<dbReference type="InterPro" id="IPR011576">
    <property type="entry name" value="Pyridox_Oxase_N"/>
</dbReference>
<accession>A0AAE3YF74</accession>
<dbReference type="SUPFAM" id="SSF50475">
    <property type="entry name" value="FMN-binding split barrel"/>
    <property type="match status" value="1"/>
</dbReference>
<dbReference type="InterPro" id="IPR019576">
    <property type="entry name" value="Pyridoxamine_oxidase_dimer_C"/>
</dbReference>
<evidence type="ECO:0000256" key="2">
    <source>
        <dbReference type="ARBA" id="ARBA00007301"/>
    </source>
</evidence>
<dbReference type="Proteomes" id="UP001247307">
    <property type="component" value="Unassembled WGS sequence"/>
</dbReference>
<dbReference type="GO" id="GO:0004733">
    <property type="term" value="F:pyridoxamine phosphate oxidase activity"/>
    <property type="evidence" value="ECO:0007669"/>
    <property type="project" value="UniProtKB-EC"/>
</dbReference>
<evidence type="ECO:0000259" key="6">
    <source>
        <dbReference type="Pfam" id="PF01243"/>
    </source>
</evidence>
<dbReference type="Pfam" id="PF01243">
    <property type="entry name" value="PNPOx_N"/>
    <property type="match status" value="1"/>
</dbReference>
<dbReference type="GO" id="GO:0010181">
    <property type="term" value="F:FMN binding"/>
    <property type="evidence" value="ECO:0007669"/>
    <property type="project" value="InterPro"/>
</dbReference>
<keyword evidence="5 8" id="KW-0560">Oxidoreductase</keyword>
<sequence>MTTPALPVRHRLRALPVFPEIFPAFEADPAAWPESPADAFLGWLDEALDLQVVEPHAATLSTADASGNVTARTLILKDLQGDVWHFATHQDTRKVADLAENPSAALTFYWPETGRQVLVRGEARDLGDEASAEDFRQRPMAGTEIDPLWRAYGLEALSVEFWQADPERQHRRMVYSRASAAEPFSRSAADPGM</sequence>
<feature type="domain" description="Pyridoxamine 5'-phosphate oxidase N-terminal" evidence="6">
    <location>
        <begin position="45"/>
        <end position="140"/>
    </location>
</feature>
<evidence type="ECO:0000259" key="7">
    <source>
        <dbReference type="Pfam" id="PF10590"/>
    </source>
</evidence>
<comment type="cofactor">
    <cofactor evidence="1">
        <name>FMN</name>
        <dbReference type="ChEBI" id="CHEBI:58210"/>
    </cofactor>
</comment>
<dbReference type="InterPro" id="IPR000659">
    <property type="entry name" value="Pyridox_Oxase"/>
</dbReference>
<dbReference type="InterPro" id="IPR012349">
    <property type="entry name" value="Split_barrel_FMN-bd"/>
</dbReference>
<evidence type="ECO:0000256" key="5">
    <source>
        <dbReference type="ARBA" id="ARBA00023002"/>
    </source>
</evidence>
<evidence type="ECO:0000256" key="4">
    <source>
        <dbReference type="ARBA" id="ARBA00022643"/>
    </source>
</evidence>
<dbReference type="EC" id="1.4.3.5" evidence="8"/>
<reference evidence="8" key="1">
    <citation type="submission" date="2023-07" db="EMBL/GenBank/DDBJ databases">
        <title>Sequencing the genomes of 1000 actinobacteria strains.</title>
        <authorList>
            <person name="Klenk H.-P."/>
        </authorList>
    </citation>
    <scope>NUCLEOTIDE SEQUENCE</scope>
    <source>
        <strain evidence="8">DSM 13988</strain>
    </source>
</reference>
<evidence type="ECO:0000313" key="9">
    <source>
        <dbReference type="Proteomes" id="UP001247307"/>
    </source>
</evidence>
<dbReference type="Pfam" id="PF10590">
    <property type="entry name" value="PNP_phzG_C"/>
    <property type="match status" value="1"/>
</dbReference>
<dbReference type="PANTHER" id="PTHR10851:SF0">
    <property type="entry name" value="PYRIDOXINE-5'-PHOSPHATE OXIDASE"/>
    <property type="match status" value="1"/>
</dbReference>
<comment type="similarity">
    <text evidence="2">Belongs to the pyridoxamine 5'-phosphate oxidase family.</text>
</comment>
<dbReference type="PANTHER" id="PTHR10851">
    <property type="entry name" value="PYRIDOXINE-5-PHOSPHATE OXIDASE"/>
    <property type="match status" value="1"/>
</dbReference>
<keyword evidence="9" id="KW-1185">Reference proteome</keyword>
<dbReference type="AlphaFoldDB" id="A0AAE3YF74"/>
<evidence type="ECO:0000256" key="3">
    <source>
        <dbReference type="ARBA" id="ARBA00022630"/>
    </source>
</evidence>
<proteinExistence type="inferred from homology"/>
<dbReference type="EMBL" id="JAVDUI010000001">
    <property type="protein sequence ID" value="MDR6892713.1"/>
    <property type="molecule type" value="Genomic_DNA"/>
</dbReference>
<evidence type="ECO:0000256" key="1">
    <source>
        <dbReference type="ARBA" id="ARBA00001917"/>
    </source>
</evidence>
<keyword evidence="3" id="KW-0285">Flavoprotein</keyword>
<gene>
    <name evidence="8" type="ORF">J2S35_001653</name>
</gene>
<name>A0AAE3YF74_9MICC</name>
<feature type="domain" description="Pyridoxine 5'-phosphate oxidase dimerisation C-terminal" evidence="7">
    <location>
        <begin position="149"/>
        <end position="179"/>
    </location>
</feature>